<proteinExistence type="predicted"/>
<gene>
    <name evidence="2" type="ORF">RDI58_014777</name>
</gene>
<reference evidence="2 3" key="1">
    <citation type="submission" date="2024-02" db="EMBL/GenBank/DDBJ databases">
        <title>de novo genome assembly of Solanum bulbocastanum strain 11H21.</title>
        <authorList>
            <person name="Hosaka A.J."/>
        </authorList>
    </citation>
    <scope>NUCLEOTIDE SEQUENCE [LARGE SCALE GENOMIC DNA]</scope>
    <source>
        <tissue evidence="2">Young leaves</tissue>
    </source>
</reference>
<feature type="region of interest" description="Disordered" evidence="1">
    <location>
        <begin position="64"/>
        <end position="110"/>
    </location>
</feature>
<evidence type="ECO:0000313" key="2">
    <source>
        <dbReference type="EMBL" id="KAK6786252.1"/>
    </source>
</evidence>
<dbReference type="Proteomes" id="UP001371456">
    <property type="component" value="Unassembled WGS sequence"/>
</dbReference>
<dbReference type="EMBL" id="JBANQN010000006">
    <property type="protein sequence ID" value="KAK6786252.1"/>
    <property type="molecule type" value="Genomic_DNA"/>
</dbReference>
<name>A0AAN8YBC1_SOLBU</name>
<evidence type="ECO:0000256" key="1">
    <source>
        <dbReference type="SAM" id="MobiDB-lite"/>
    </source>
</evidence>
<comment type="caution">
    <text evidence="2">The sequence shown here is derived from an EMBL/GenBank/DDBJ whole genome shotgun (WGS) entry which is preliminary data.</text>
</comment>
<accession>A0AAN8YBC1</accession>
<keyword evidence="3" id="KW-1185">Reference proteome</keyword>
<dbReference type="AlphaFoldDB" id="A0AAN8YBC1"/>
<protein>
    <submittedName>
        <fullName evidence="2">Uncharacterized protein</fullName>
    </submittedName>
</protein>
<feature type="compositionally biased region" description="Basic and acidic residues" evidence="1">
    <location>
        <begin position="90"/>
        <end position="103"/>
    </location>
</feature>
<organism evidence="2 3">
    <name type="scientific">Solanum bulbocastanum</name>
    <name type="common">Wild potato</name>
    <dbReference type="NCBI Taxonomy" id="147425"/>
    <lineage>
        <taxon>Eukaryota</taxon>
        <taxon>Viridiplantae</taxon>
        <taxon>Streptophyta</taxon>
        <taxon>Embryophyta</taxon>
        <taxon>Tracheophyta</taxon>
        <taxon>Spermatophyta</taxon>
        <taxon>Magnoliopsida</taxon>
        <taxon>eudicotyledons</taxon>
        <taxon>Gunneridae</taxon>
        <taxon>Pentapetalae</taxon>
        <taxon>asterids</taxon>
        <taxon>lamiids</taxon>
        <taxon>Solanales</taxon>
        <taxon>Solanaceae</taxon>
        <taxon>Solanoideae</taxon>
        <taxon>Solaneae</taxon>
        <taxon>Solanum</taxon>
    </lineage>
</organism>
<sequence length="110" mass="12785">MNTSRPAGSIIDYVNLRNDAPAQSFFYLWDFELIHLHERSKEVFPIPDINKLQGVDPSIELLSSLPKASGKSPCEEDKEKNKSKKRKNVKRDQEKEDILEAQRRSRLMRS</sequence>
<evidence type="ECO:0000313" key="3">
    <source>
        <dbReference type="Proteomes" id="UP001371456"/>
    </source>
</evidence>